<keyword evidence="3" id="KW-0813">Transport</keyword>
<keyword evidence="12" id="KW-1185">Reference proteome</keyword>
<evidence type="ECO:0000256" key="2">
    <source>
        <dbReference type="ARBA" id="ARBA00005417"/>
    </source>
</evidence>
<dbReference type="InterPro" id="IPR027417">
    <property type="entry name" value="P-loop_NTPase"/>
</dbReference>
<keyword evidence="5" id="KW-0997">Cell inner membrane</keyword>
<organism evidence="11 12">
    <name type="scientific">Psittacicella hinzii</name>
    <dbReference type="NCBI Taxonomy" id="2028575"/>
    <lineage>
        <taxon>Bacteria</taxon>
        <taxon>Pseudomonadati</taxon>
        <taxon>Pseudomonadota</taxon>
        <taxon>Gammaproteobacteria</taxon>
        <taxon>Pasteurellales</taxon>
        <taxon>Psittacicellaceae</taxon>
        <taxon>Psittacicella</taxon>
    </lineage>
</organism>
<dbReference type="SMART" id="SM00382">
    <property type="entry name" value="AAA"/>
    <property type="match status" value="1"/>
</dbReference>
<dbReference type="OrthoDB" id="9784450at2"/>
<evidence type="ECO:0000256" key="1">
    <source>
        <dbReference type="ARBA" id="ARBA00004417"/>
    </source>
</evidence>
<dbReference type="InterPro" id="IPR050319">
    <property type="entry name" value="ABC_transp_ATP-bind"/>
</dbReference>
<dbReference type="Proteomes" id="UP000265916">
    <property type="component" value="Unassembled WGS sequence"/>
</dbReference>
<protein>
    <recommendedName>
        <fullName evidence="10">ABC transporter domain-containing protein</fullName>
    </recommendedName>
</protein>
<dbReference type="InterPro" id="IPR003593">
    <property type="entry name" value="AAA+_ATPase"/>
</dbReference>
<feature type="coiled-coil region" evidence="9">
    <location>
        <begin position="196"/>
        <end position="230"/>
    </location>
</feature>
<evidence type="ECO:0000256" key="9">
    <source>
        <dbReference type="SAM" id="Coils"/>
    </source>
</evidence>
<keyword evidence="6" id="KW-0547">Nucleotide-binding</keyword>
<reference evidence="11 12" key="1">
    <citation type="submission" date="2017-08" db="EMBL/GenBank/DDBJ databases">
        <title>Reclassification of Bisgaard taxon 37 and 44.</title>
        <authorList>
            <person name="Christensen H."/>
        </authorList>
    </citation>
    <scope>NUCLEOTIDE SEQUENCE [LARGE SCALE GENOMIC DNA]</scope>
    <source>
        <strain evidence="11 12">111</strain>
    </source>
</reference>
<evidence type="ECO:0000256" key="8">
    <source>
        <dbReference type="ARBA" id="ARBA00023136"/>
    </source>
</evidence>
<name>A0A3A1YBT3_9GAMM</name>
<dbReference type="Pfam" id="PF08352">
    <property type="entry name" value="oligo_HPY"/>
    <property type="match status" value="1"/>
</dbReference>
<dbReference type="GO" id="GO:0016887">
    <property type="term" value="F:ATP hydrolysis activity"/>
    <property type="evidence" value="ECO:0007669"/>
    <property type="project" value="InterPro"/>
</dbReference>
<evidence type="ECO:0000313" key="12">
    <source>
        <dbReference type="Proteomes" id="UP000265916"/>
    </source>
</evidence>
<gene>
    <name evidence="11" type="ORF">CKF58_07995</name>
</gene>
<keyword evidence="9" id="KW-0175">Coiled coil</keyword>
<dbReference type="GO" id="GO:0015833">
    <property type="term" value="P:peptide transport"/>
    <property type="evidence" value="ECO:0007669"/>
    <property type="project" value="InterPro"/>
</dbReference>
<dbReference type="PANTHER" id="PTHR43776:SF4">
    <property type="entry name" value="PUTRESCINE EXPORT SYSTEM ATP-BINDING PROTEIN SAPF"/>
    <property type="match status" value="1"/>
</dbReference>
<evidence type="ECO:0000256" key="6">
    <source>
        <dbReference type="ARBA" id="ARBA00022741"/>
    </source>
</evidence>
<dbReference type="GO" id="GO:0055085">
    <property type="term" value="P:transmembrane transport"/>
    <property type="evidence" value="ECO:0007669"/>
    <property type="project" value="UniProtKB-ARBA"/>
</dbReference>
<dbReference type="RefSeq" id="WP_119532721.1">
    <property type="nucleotide sequence ID" value="NZ_JBHSSP010000034.1"/>
</dbReference>
<proteinExistence type="inferred from homology"/>
<dbReference type="Gene3D" id="3.40.50.300">
    <property type="entry name" value="P-loop containing nucleotide triphosphate hydrolases"/>
    <property type="match status" value="1"/>
</dbReference>
<dbReference type="AlphaFoldDB" id="A0A3A1YBT3"/>
<dbReference type="EMBL" id="NRJG01000192">
    <property type="protein sequence ID" value="RIY34630.1"/>
    <property type="molecule type" value="Genomic_DNA"/>
</dbReference>
<keyword evidence="8" id="KW-0472">Membrane</keyword>
<comment type="similarity">
    <text evidence="2">Belongs to the ABC transporter superfamily.</text>
</comment>
<evidence type="ECO:0000256" key="5">
    <source>
        <dbReference type="ARBA" id="ARBA00022519"/>
    </source>
</evidence>
<evidence type="ECO:0000256" key="7">
    <source>
        <dbReference type="ARBA" id="ARBA00022840"/>
    </source>
</evidence>
<dbReference type="GO" id="GO:0005886">
    <property type="term" value="C:plasma membrane"/>
    <property type="evidence" value="ECO:0007669"/>
    <property type="project" value="UniProtKB-SubCell"/>
</dbReference>
<sequence length="600" mass="67605">MVNSVEQAPKKEENNQMYGSLFLPDNIPLIVDFSKTEEDYTPSEIDFPLQIEQTEQVVVESAPERINQNLATKQYATPSFKQHIAQQVSLLDETDATLDSKAYAPEVTEKVKTQVKSVNPLEQLSNYDDSQQNSQISDFIGGYSQTAIRVEQFEDLSSQLVAANVQTEQTKEQTVKLTLSTEQPVVTGLVTDSALIKRLAVYAQELAAKKEQLQQELAQVSKQTEVAKQDSLEELSISESAQHESAADKVKNAAKAANINVRTSKLASSIDCQQVEVDYQALQAQQEADPTVVDHGTYKTKEYTDYQGNKRQVKLSEHYPEYMYDVEDLFKDAPVVLESENLSKDFKIRKGLFSSKTLQAVKNVNFTLRQGETLSIVGESGSGKSTLAKLMVGIENPTAGKIKFKGEEVNYKNRKQRRAMRKEIQVVFQNPHASLNPRKTIYKILEEPLIYNTDLNAEQRRETIEKIMSLVELDKEHLNRYPHMFSGGQKQRIAIARGLILNPSVVVADEAVSALDVSVQAQILNLMLEIQKRYNTSFLFISHDLSVVRHISHRVLVMYHGDIVEYGTVEEIFNNPQHPYTKQLLAAIPKLPPCVVQKHS</sequence>
<evidence type="ECO:0000259" key="10">
    <source>
        <dbReference type="PROSITE" id="PS50893"/>
    </source>
</evidence>
<dbReference type="SUPFAM" id="SSF52540">
    <property type="entry name" value="P-loop containing nucleoside triphosphate hydrolases"/>
    <property type="match status" value="1"/>
</dbReference>
<comment type="subcellular location">
    <subcellularLocation>
        <location evidence="1">Cell inner membrane</location>
        <topology evidence="1">Peripheral membrane protein</topology>
    </subcellularLocation>
</comment>
<keyword evidence="7" id="KW-0067">ATP-binding</keyword>
<accession>A0A3A1YBT3</accession>
<feature type="domain" description="ABC transporter" evidence="10">
    <location>
        <begin position="337"/>
        <end position="585"/>
    </location>
</feature>
<evidence type="ECO:0000256" key="3">
    <source>
        <dbReference type="ARBA" id="ARBA00022448"/>
    </source>
</evidence>
<keyword evidence="4" id="KW-1003">Cell membrane</keyword>
<dbReference type="CDD" id="cd03257">
    <property type="entry name" value="ABC_NikE_OppD_transporters"/>
    <property type="match status" value="1"/>
</dbReference>
<dbReference type="InterPro" id="IPR017871">
    <property type="entry name" value="ABC_transporter-like_CS"/>
</dbReference>
<dbReference type="Pfam" id="PF00005">
    <property type="entry name" value="ABC_tran"/>
    <property type="match status" value="1"/>
</dbReference>
<dbReference type="PANTHER" id="PTHR43776">
    <property type="entry name" value="TRANSPORT ATP-BINDING PROTEIN"/>
    <property type="match status" value="1"/>
</dbReference>
<dbReference type="FunFam" id="3.40.50.300:FF:000016">
    <property type="entry name" value="Oligopeptide ABC transporter ATP-binding component"/>
    <property type="match status" value="1"/>
</dbReference>
<evidence type="ECO:0000256" key="4">
    <source>
        <dbReference type="ARBA" id="ARBA00022475"/>
    </source>
</evidence>
<dbReference type="InterPro" id="IPR003439">
    <property type="entry name" value="ABC_transporter-like_ATP-bd"/>
</dbReference>
<comment type="caution">
    <text evidence="11">The sequence shown here is derived from an EMBL/GenBank/DDBJ whole genome shotgun (WGS) entry which is preliminary data.</text>
</comment>
<dbReference type="InterPro" id="IPR013563">
    <property type="entry name" value="Oligopep_ABC_C"/>
</dbReference>
<dbReference type="GO" id="GO:0005524">
    <property type="term" value="F:ATP binding"/>
    <property type="evidence" value="ECO:0007669"/>
    <property type="project" value="UniProtKB-KW"/>
</dbReference>
<evidence type="ECO:0000313" key="11">
    <source>
        <dbReference type="EMBL" id="RIY34630.1"/>
    </source>
</evidence>
<dbReference type="PROSITE" id="PS00211">
    <property type="entry name" value="ABC_TRANSPORTER_1"/>
    <property type="match status" value="1"/>
</dbReference>
<dbReference type="PROSITE" id="PS50893">
    <property type="entry name" value="ABC_TRANSPORTER_2"/>
    <property type="match status" value="1"/>
</dbReference>